<sequence>MVESISWAYSGIRELETLGPRIVVKPGTVPRMAGSGFTAAGISVVLLTTSPLRVLRGTWGADDTSFLSFSFLIEGAVRLVGPDRTVLLRPGSIAYQPGTTTFTTESTMPVTSLQITIRADEMRRYGFDLGSNVYALDPDARSTRAAFAFTTAFALAAESGTGLPSDHEVDGFGHVVKQLLVSAFLASAGSQPGTTSVRAATLGRARTVIDRTHRTPRCTPEAVADAVNVSTRSLQRLFEDAGTTVASEIERARVASAVELLRRRPREVPLEAIAAASGFSSADHLRRALKRREGLTPSDIRGRVGTSMDAGSPDDGVLRLAPPLADAARRA</sequence>
<dbReference type="PANTHER" id="PTHR46796:SF6">
    <property type="entry name" value="ARAC SUBFAMILY"/>
    <property type="match status" value="1"/>
</dbReference>
<keyword evidence="2" id="KW-0238">DNA-binding</keyword>
<evidence type="ECO:0000313" key="7">
    <source>
        <dbReference type="Proteomes" id="UP000285317"/>
    </source>
</evidence>
<gene>
    <name evidence="6" type="ORF">C1I64_16200</name>
</gene>
<dbReference type="InterPro" id="IPR009057">
    <property type="entry name" value="Homeodomain-like_sf"/>
</dbReference>
<feature type="region of interest" description="Disordered" evidence="4">
    <location>
        <begin position="293"/>
        <end position="331"/>
    </location>
</feature>
<proteinExistence type="predicted"/>
<dbReference type="GO" id="GO:0043565">
    <property type="term" value="F:sequence-specific DNA binding"/>
    <property type="evidence" value="ECO:0007669"/>
    <property type="project" value="InterPro"/>
</dbReference>
<dbReference type="AlphaFoldDB" id="A0A3T0T4E8"/>
<evidence type="ECO:0000313" key="6">
    <source>
        <dbReference type="EMBL" id="AZZ53425.1"/>
    </source>
</evidence>
<dbReference type="InterPro" id="IPR018060">
    <property type="entry name" value="HTH_AraC"/>
</dbReference>
<dbReference type="PANTHER" id="PTHR46796">
    <property type="entry name" value="HTH-TYPE TRANSCRIPTIONAL ACTIVATOR RHAS-RELATED"/>
    <property type="match status" value="1"/>
</dbReference>
<dbReference type="Gene3D" id="1.10.10.60">
    <property type="entry name" value="Homeodomain-like"/>
    <property type="match status" value="1"/>
</dbReference>
<dbReference type="InterPro" id="IPR050204">
    <property type="entry name" value="AraC_XylS_family_regulators"/>
</dbReference>
<evidence type="ECO:0000256" key="1">
    <source>
        <dbReference type="ARBA" id="ARBA00023015"/>
    </source>
</evidence>
<keyword evidence="3" id="KW-0804">Transcription</keyword>
<reference evidence="6 7" key="1">
    <citation type="submission" date="2018-03" db="EMBL/GenBank/DDBJ databases">
        <title>Bacteriophage NCPPB3778 and a type I-E CRISPR drive the evolution of the US Biological Select Agent, Rathayibacter toxicus.</title>
        <authorList>
            <person name="Davis E.W.II."/>
            <person name="Tabima J.F."/>
            <person name="Weisberg A.J."/>
            <person name="Dantas Lopes L."/>
            <person name="Wiseman M.S."/>
            <person name="Wiseman M.S."/>
            <person name="Pupko T."/>
            <person name="Belcher M.S."/>
            <person name="Sechler A.J."/>
            <person name="Tancos M.A."/>
            <person name="Schroeder B.K."/>
            <person name="Murray T.D."/>
            <person name="Luster D.G."/>
            <person name="Schneider W.L."/>
            <person name="Rogers E."/>
            <person name="Andreote F.D."/>
            <person name="Grunwald N.J."/>
            <person name="Putnam M.L."/>
            <person name="Chang J.H."/>
        </authorList>
    </citation>
    <scope>NUCLEOTIDE SEQUENCE [LARGE SCALE GENOMIC DNA]</scope>
    <source>
        <strain evidence="6 7">DSM 15932</strain>
    </source>
</reference>
<accession>A0A3T0T4E8</accession>
<name>A0A3T0T4E8_9MICO</name>
<organism evidence="6 7">
    <name type="scientific">Rathayibacter festucae DSM 15932</name>
    <dbReference type="NCBI Taxonomy" id="1328866"/>
    <lineage>
        <taxon>Bacteria</taxon>
        <taxon>Bacillati</taxon>
        <taxon>Actinomycetota</taxon>
        <taxon>Actinomycetes</taxon>
        <taxon>Micrococcales</taxon>
        <taxon>Microbacteriaceae</taxon>
        <taxon>Rathayibacter</taxon>
    </lineage>
</organism>
<feature type="compositionally biased region" description="Low complexity" evidence="4">
    <location>
        <begin position="318"/>
        <end position="331"/>
    </location>
</feature>
<feature type="domain" description="HTH araC/xylS-type" evidence="5">
    <location>
        <begin position="203"/>
        <end position="303"/>
    </location>
</feature>
<dbReference type="EMBL" id="CP028137">
    <property type="protein sequence ID" value="AZZ53425.1"/>
    <property type="molecule type" value="Genomic_DNA"/>
</dbReference>
<evidence type="ECO:0000256" key="4">
    <source>
        <dbReference type="SAM" id="MobiDB-lite"/>
    </source>
</evidence>
<evidence type="ECO:0000256" key="2">
    <source>
        <dbReference type="ARBA" id="ARBA00023125"/>
    </source>
</evidence>
<dbReference type="GO" id="GO:0003700">
    <property type="term" value="F:DNA-binding transcription factor activity"/>
    <property type="evidence" value="ECO:0007669"/>
    <property type="project" value="InterPro"/>
</dbReference>
<dbReference type="PROSITE" id="PS01124">
    <property type="entry name" value="HTH_ARAC_FAMILY_2"/>
    <property type="match status" value="1"/>
</dbReference>
<evidence type="ECO:0000256" key="3">
    <source>
        <dbReference type="ARBA" id="ARBA00023163"/>
    </source>
</evidence>
<evidence type="ECO:0000259" key="5">
    <source>
        <dbReference type="PROSITE" id="PS01124"/>
    </source>
</evidence>
<dbReference type="SUPFAM" id="SSF46689">
    <property type="entry name" value="Homeodomain-like"/>
    <property type="match status" value="1"/>
</dbReference>
<dbReference type="SMART" id="SM00342">
    <property type="entry name" value="HTH_ARAC"/>
    <property type="match status" value="1"/>
</dbReference>
<dbReference type="KEGG" id="rfs:C1I64_16200"/>
<keyword evidence="1" id="KW-0805">Transcription regulation</keyword>
<dbReference type="Pfam" id="PF12833">
    <property type="entry name" value="HTH_18"/>
    <property type="match status" value="1"/>
</dbReference>
<dbReference type="Proteomes" id="UP000285317">
    <property type="component" value="Chromosome"/>
</dbReference>
<protein>
    <recommendedName>
        <fullName evidence="5">HTH araC/xylS-type domain-containing protein</fullName>
    </recommendedName>
</protein>